<dbReference type="Pfam" id="PF00072">
    <property type="entry name" value="Response_reg"/>
    <property type="match status" value="1"/>
</dbReference>
<dbReference type="GO" id="GO:0000160">
    <property type="term" value="P:phosphorelay signal transduction system"/>
    <property type="evidence" value="ECO:0007669"/>
    <property type="project" value="InterPro"/>
</dbReference>
<keyword evidence="2 7" id="KW-0238">DNA-binding</keyword>
<name>A0A329QI88_9BACL</name>
<dbReference type="InterPro" id="IPR018062">
    <property type="entry name" value="HTH_AraC-typ_CS"/>
</dbReference>
<dbReference type="Gene3D" id="3.40.50.2300">
    <property type="match status" value="1"/>
</dbReference>
<reference evidence="7 8" key="1">
    <citation type="submission" date="2018-04" db="EMBL/GenBank/DDBJ databases">
        <title>Paenibacillus taichungensis Genome sequencing and assembly.</title>
        <authorList>
            <person name="Xu J."/>
            <person name="Rensing C."/>
            <person name="Mazhar H.S."/>
        </authorList>
    </citation>
    <scope>NUCLEOTIDE SEQUENCE [LARGE SCALE GENOMIC DNA]</scope>
    <source>
        <strain evidence="7 8">NC1</strain>
    </source>
</reference>
<dbReference type="PROSITE" id="PS01124">
    <property type="entry name" value="HTH_ARAC_FAMILY_2"/>
    <property type="match status" value="1"/>
</dbReference>
<protein>
    <submittedName>
        <fullName evidence="7">DNA-binding response regulator</fullName>
    </submittedName>
</protein>
<feature type="modified residue" description="4-aspartylphosphate" evidence="4">
    <location>
        <position position="54"/>
    </location>
</feature>
<dbReference type="SUPFAM" id="SSF52172">
    <property type="entry name" value="CheY-like"/>
    <property type="match status" value="1"/>
</dbReference>
<evidence type="ECO:0000256" key="2">
    <source>
        <dbReference type="ARBA" id="ARBA00023125"/>
    </source>
</evidence>
<keyword evidence="4" id="KW-0597">Phosphoprotein</keyword>
<dbReference type="Proteomes" id="UP000250642">
    <property type="component" value="Unassembled WGS sequence"/>
</dbReference>
<evidence type="ECO:0000256" key="3">
    <source>
        <dbReference type="ARBA" id="ARBA00023163"/>
    </source>
</evidence>
<keyword evidence="1" id="KW-0805">Transcription regulation</keyword>
<dbReference type="InterPro" id="IPR020449">
    <property type="entry name" value="Tscrpt_reg_AraC-type_HTH"/>
</dbReference>
<dbReference type="PRINTS" id="PR00032">
    <property type="entry name" value="HTHARAC"/>
</dbReference>
<gene>
    <name evidence="7" type="ORF">DC345_22780</name>
</gene>
<dbReference type="SMART" id="SM00342">
    <property type="entry name" value="HTH_ARAC"/>
    <property type="match status" value="1"/>
</dbReference>
<dbReference type="InterPro" id="IPR009057">
    <property type="entry name" value="Homeodomain-like_sf"/>
</dbReference>
<evidence type="ECO:0000256" key="4">
    <source>
        <dbReference type="PROSITE-ProRule" id="PRU00169"/>
    </source>
</evidence>
<proteinExistence type="predicted"/>
<accession>A0A329QI88</accession>
<keyword evidence="3" id="KW-0804">Transcription</keyword>
<dbReference type="GO" id="GO:0043565">
    <property type="term" value="F:sequence-specific DNA binding"/>
    <property type="evidence" value="ECO:0007669"/>
    <property type="project" value="InterPro"/>
</dbReference>
<dbReference type="CDD" id="cd17536">
    <property type="entry name" value="REC_YesN-like"/>
    <property type="match status" value="1"/>
</dbReference>
<dbReference type="InterPro" id="IPR018060">
    <property type="entry name" value="HTH_AraC"/>
</dbReference>
<dbReference type="Gene3D" id="1.10.10.60">
    <property type="entry name" value="Homeodomain-like"/>
    <property type="match status" value="2"/>
</dbReference>
<evidence type="ECO:0000259" key="5">
    <source>
        <dbReference type="PROSITE" id="PS01124"/>
    </source>
</evidence>
<sequence length="543" mass="61333">MKALIVDDEKHVRDAIKLLGQWEAAGIDTLYEAADGHEAVAAITAHQPQIVLSDMRMPGKDGMALLEWISVHAPHSKVLVISGYDDFELVRHAIRYGGTDYLLKPVEADELNSSLFRAVDAWKEDDAVRVQSTRQSMVVNQMRPHYHDRLLTELVVGRGSNNTQFQRLRDELNLPKQIDSCSVAVTSLSHLDAQCLAKYRSQPDLLVFSVLNICAEMLSPPAEGVVFRQLDQPDEVVLLYWGQCSTLQTILEKVNDGLEQTIQRRLHFGISSCEFYPTGTSGAYQEASLRLWRRNALQTKQCIHDAMESSNGNKGLRLSTFEESLRLASMSGRASSVSNAVAEWIDPITRLDVVTAEQIQQWVDEMEWMIGRWLDDAAGAPPKEEDEAIDEQSIPFAELPLDRDGLLSLPLLRSLLEQRLLAAGKALTAHHHATPDPMSEIARYMDAHYQEDLSLQQIAARFYLSREYISRKFKQQFGLNWSEYLGKLRINNAKLLLQNPSLRIAKISEMVGYQDEKYFSKVFKKMEGITPGEYRKTLSDGNA</sequence>
<evidence type="ECO:0000259" key="6">
    <source>
        <dbReference type="PROSITE" id="PS50110"/>
    </source>
</evidence>
<dbReference type="InterPro" id="IPR011006">
    <property type="entry name" value="CheY-like_superfamily"/>
</dbReference>
<dbReference type="InterPro" id="IPR001789">
    <property type="entry name" value="Sig_transdc_resp-reg_receiver"/>
</dbReference>
<evidence type="ECO:0000313" key="7">
    <source>
        <dbReference type="EMBL" id="RAW12147.1"/>
    </source>
</evidence>
<dbReference type="PROSITE" id="PS50110">
    <property type="entry name" value="RESPONSE_REGULATORY"/>
    <property type="match status" value="1"/>
</dbReference>
<feature type="domain" description="Response regulatory" evidence="6">
    <location>
        <begin position="2"/>
        <end position="119"/>
    </location>
</feature>
<dbReference type="SUPFAM" id="SSF46689">
    <property type="entry name" value="Homeodomain-like"/>
    <property type="match status" value="2"/>
</dbReference>
<dbReference type="EMBL" id="QEVW01000015">
    <property type="protein sequence ID" value="RAW12147.1"/>
    <property type="molecule type" value="Genomic_DNA"/>
</dbReference>
<dbReference type="SMART" id="SM00448">
    <property type="entry name" value="REC"/>
    <property type="match status" value="1"/>
</dbReference>
<dbReference type="GO" id="GO:0003700">
    <property type="term" value="F:DNA-binding transcription factor activity"/>
    <property type="evidence" value="ECO:0007669"/>
    <property type="project" value="InterPro"/>
</dbReference>
<evidence type="ECO:0000256" key="1">
    <source>
        <dbReference type="ARBA" id="ARBA00023015"/>
    </source>
</evidence>
<dbReference type="PANTHER" id="PTHR43280:SF2">
    <property type="entry name" value="HTH-TYPE TRANSCRIPTIONAL REGULATOR EXSA"/>
    <property type="match status" value="1"/>
</dbReference>
<dbReference type="RefSeq" id="WP_113055074.1">
    <property type="nucleotide sequence ID" value="NZ_CP175536.1"/>
</dbReference>
<evidence type="ECO:0000313" key="8">
    <source>
        <dbReference type="Proteomes" id="UP000250642"/>
    </source>
</evidence>
<dbReference type="PROSITE" id="PS00041">
    <property type="entry name" value="HTH_ARAC_FAMILY_1"/>
    <property type="match status" value="1"/>
</dbReference>
<dbReference type="PANTHER" id="PTHR43280">
    <property type="entry name" value="ARAC-FAMILY TRANSCRIPTIONAL REGULATOR"/>
    <property type="match status" value="1"/>
</dbReference>
<dbReference type="Pfam" id="PF12833">
    <property type="entry name" value="HTH_18"/>
    <property type="match status" value="1"/>
</dbReference>
<organism evidence="7 8">
    <name type="scientific">Paenibacillus taichungensis</name>
    <dbReference type="NCBI Taxonomy" id="484184"/>
    <lineage>
        <taxon>Bacteria</taxon>
        <taxon>Bacillati</taxon>
        <taxon>Bacillota</taxon>
        <taxon>Bacilli</taxon>
        <taxon>Bacillales</taxon>
        <taxon>Paenibacillaceae</taxon>
        <taxon>Paenibacillus</taxon>
    </lineage>
</organism>
<dbReference type="AlphaFoldDB" id="A0A329QI88"/>
<feature type="domain" description="HTH araC/xylS-type" evidence="5">
    <location>
        <begin position="439"/>
        <end position="537"/>
    </location>
</feature>
<comment type="caution">
    <text evidence="7">The sequence shown here is derived from an EMBL/GenBank/DDBJ whole genome shotgun (WGS) entry which is preliminary data.</text>
</comment>